<dbReference type="RefSeq" id="WP_379913659.1">
    <property type="nucleotide sequence ID" value="NZ_JBHSWE010000002.1"/>
</dbReference>
<comment type="caution">
    <text evidence="1">The sequence shown here is derived from an EMBL/GenBank/DDBJ whole genome shotgun (WGS) entry which is preliminary data.</text>
</comment>
<sequence>MQISDDITKLFDSFGDAEVVTRDMLVSQADLIRDISEKCKGTGLFRESKERFEEFVEAIEVDENVDDRLTHAWTWLMDRIVKAPTRLHMDGALILTMPLVERYLPPPESSQEPTNHRG</sequence>
<name>A0ABW2AA28_9GAMM</name>
<dbReference type="Proteomes" id="UP001596422">
    <property type="component" value="Unassembled WGS sequence"/>
</dbReference>
<reference evidence="2" key="1">
    <citation type="journal article" date="2019" name="Int. J. Syst. Evol. Microbiol.">
        <title>The Global Catalogue of Microorganisms (GCM) 10K type strain sequencing project: providing services to taxonomists for standard genome sequencing and annotation.</title>
        <authorList>
            <consortium name="The Broad Institute Genomics Platform"/>
            <consortium name="The Broad Institute Genome Sequencing Center for Infectious Disease"/>
            <person name="Wu L."/>
            <person name="Ma J."/>
        </authorList>
    </citation>
    <scope>NUCLEOTIDE SEQUENCE [LARGE SCALE GENOMIC DNA]</scope>
    <source>
        <strain evidence="2">NBRC 111756</strain>
    </source>
</reference>
<accession>A0ABW2AA28</accession>
<evidence type="ECO:0000313" key="2">
    <source>
        <dbReference type="Proteomes" id="UP001596422"/>
    </source>
</evidence>
<proteinExistence type="predicted"/>
<protein>
    <submittedName>
        <fullName evidence="1">Uncharacterized protein</fullName>
    </submittedName>
</protein>
<gene>
    <name evidence="1" type="ORF">ACFQDL_31115</name>
</gene>
<evidence type="ECO:0000313" key="1">
    <source>
        <dbReference type="EMBL" id="MFC6674052.1"/>
    </source>
</evidence>
<organism evidence="1 2">
    <name type="scientific">Marinobacterium aestuariivivens</name>
    <dbReference type="NCBI Taxonomy" id="1698799"/>
    <lineage>
        <taxon>Bacteria</taxon>
        <taxon>Pseudomonadati</taxon>
        <taxon>Pseudomonadota</taxon>
        <taxon>Gammaproteobacteria</taxon>
        <taxon>Oceanospirillales</taxon>
        <taxon>Oceanospirillaceae</taxon>
        <taxon>Marinobacterium</taxon>
    </lineage>
</organism>
<keyword evidence="2" id="KW-1185">Reference proteome</keyword>
<dbReference type="EMBL" id="JBHSWE010000002">
    <property type="protein sequence ID" value="MFC6674052.1"/>
    <property type="molecule type" value="Genomic_DNA"/>
</dbReference>